<proteinExistence type="predicted"/>
<evidence type="ECO:0000313" key="3">
    <source>
        <dbReference type="Proteomes" id="UP001497512"/>
    </source>
</evidence>
<gene>
    <name evidence="2" type="ORF">CSSPTR1EN2_LOCUS3292</name>
</gene>
<feature type="region of interest" description="Disordered" evidence="1">
    <location>
        <begin position="1"/>
        <end position="32"/>
    </location>
</feature>
<accession>A0ABP0TGH9</accession>
<evidence type="ECO:0000313" key="2">
    <source>
        <dbReference type="EMBL" id="CAK9196075.1"/>
    </source>
</evidence>
<dbReference type="Proteomes" id="UP001497512">
    <property type="component" value="Chromosome 11"/>
</dbReference>
<keyword evidence="3" id="KW-1185">Reference proteome</keyword>
<organism evidence="2 3">
    <name type="scientific">Sphagnum troendelagicum</name>
    <dbReference type="NCBI Taxonomy" id="128251"/>
    <lineage>
        <taxon>Eukaryota</taxon>
        <taxon>Viridiplantae</taxon>
        <taxon>Streptophyta</taxon>
        <taxon>Embryophyta</taxon>
        <taxon>Bryophyta</taxon>
        <taxon>Sphagnophytina</taxon>
        <taxon>Sphagnopsida</taxon>
        <taxon>Sphagnales</taxon>
        <taxon>Sphagnaceae</taxon>
        <taxon>Sphagnum</taxon>
    </lineage>
</organism>
<sequence>MLGKGKQAHSTECSEEIQKGEEEDIQRSGDSPASDNILGAQYAKNSYRIPPLISFFCSIDPLSASLKSFRIGIEVDEHRNPHHLRLGDECATLKSIITFPLSASSAAEIQDTCYSVLYPSKHSASGLRLRIGILSICGRRRRVPYNKNTQ</sequence>
<name>A0ABP0TGH9_9BRYO</name>
<protein>
    <submittedName>
        <fullName evidence="2">Uncharacterized protein</fullName>
    </submittedName>
</protein>
<reference evidence="2" key="1">
    <citation type="submission" date="2024-02" db="EMBL/GenBank/DDBJ databases">
        <authorList>
            <consortium name="ELIXIR-Norway"/>
            <consortium name="Elixir Norway"/>
        </authorList>
    </citation>
    <scope>NUCLEOTIDE SEQUENCE</scope>
</reference>
<dbReference type="EMBL" id="OZ019903">
    <property type="protein sequence ID" value="CAK9196075.1"/>
    <property type="molecule type" value="Genomic_DNA"/>
</dbReference>
<evidence type="ECO:0000256" key="1">
    <source>
        <dbReference type="SAM" id="MobiDB-lite"/>
    </source>
</evidence>